<reference evidence="3" key="1">
    <citation type="journal article" date="2019" name="Int. J. Syst. Evol. Microbiol.">
        <title>The Global Catalogue of Microorganisms (GCM) 10K type strain sequencing project: providing services to taxonomists for standard genome sequencing and annotation.</title>
        <authorList>
            <consortium name="The Broad Institute Genomics Platform"/>
            <consortium name="The Broad Institute Genome Sequencing Center for Infectious Disease"/>
            <person name="Wu L."/>
            <person name="Ma J."/>
        </authorList>
    </citation>
    <scope>NUCLEOTIDE SEQUENCE [LARGE SCALE GENOMIC DNA]</scope>
    <source>
        <strain evidence="3">CCUG 53270</strain>
    </source>
</reference>
<name>A0ABW3UMF8_9BACL</name>
<proteinExistence type="predicted"/>
<accession>A0ABW3UMF8</accession>
<organism evidence="2 3">
    <name type="scientific">Paenibacillus vulneris</name>
    <dbReference type="NCBI Taxonomy" id="1133364"/>
    <lineage>
        <taxon>Bacteria</taxon>
        <taxon>Bacillati</taxon>
        <taxon>Bacillota</taxon>
        <taxon>Bacilli</taxon>
        <taxon>Bacillales</taxon>
        <taxon>Paenibacillaceae</taxon>
        <taxon>Paenibacillus</taxon>
    </lineage>
</organism>
<keyword evidence="3" id="KW-1185">Reference proteome</keyword>
<dbReference type="EMBL" id="JBHTLU010000013">
    <property type="protein sequence ID" value="MFD1220765.1"/>
    <property type="molecule type" value="Genomic_DNA"/>
</dbReference>
<feature type="signal peptide" evidence="1">
    <location>
        <begin position="1"/>
        <end position="25"/>
    </location>
</feature>
<evidence type="ECO:0000256" key="1">
    <source>
        <dbReference type="SAM" id="SignalP"/>
    </source>
</evidence>
<dbReference type="Proteomes" id="UP001597180">
    <property type="component" value="Unassembled WGS sequence"/>
</dbReference>
<sequence length="468" mass="52585">MRMMRKVIALAIAGSLSILSSTVAAATSPLPVTKAPFPVQFNGVSINNQTAQYPLLLYKDITYVPMTWDYCQSLALQVYWNQESGLAITKLPPKGIAVKPEAASHVEKLQNASLPAFPITVNGKPINNSNEPYPILVYKDITYFPLTWRFVHDEFGWVTQWDSTEGLRIETDQEQILTNIFYEDDSYLYLDTTTSGFIKIAKALQADPILLNNNEVETIRKLADTSSGVIINTFEGDKDKTIERVENMVRYRGIDIMDLAAVHSVQNKPLGFVTSIGADTELIVIGARKDDANSEKWWQMYPVFYSFILTKGQSPKQIPGMTQLPSRIMNKKDGSIWIVSDADPLKTFRPTNTASQVGLIEPNGDIRGFNAELNSNDVEIVSLQENRVILKAFSNRFSPDLVKETNGFYSVEKNFNTNKLADLSIHSAYIDSKGNLYYINKGNAITSVNANVTWRRYDYELKKLLSVE</sequence>
<evidence type="ECO:0000313" key="2">
    <source>
        <dbReference type="EMBL" id="MFD1220765.1"/>
    </source>
</evidence>
<gene>
    <name evidence="2" type="ORF">ACFQ4B_11580</name>
</gene>
<evidence type="ECO:0000313" key="3">
    <source>
        <dbReference type="Proteomes" id="UP001597180"/>
    </source>
</evidence>
<protein>
    <recommendedName>
        <fullName evidence="4">Copper amine oxidase-like N-terminal domain-containing protein</fullName>
    </recommendedName>
</protein>
<comment type="caution">
    <text evidence="2">The sequence shown here is derived from an EMBL/GenBank/DDBJ whole genome shotgun (WGS) entry which is preliminary data.</text>
</comment>
<dbReference type="RefSeq" id="WP_345587324.1">
    <property type="nucleotide sequence ID" value="NZ_BAABJG010000006.1"/>
</dbReference>
<keyword evidence="1" id="KW-0732">Signal</keyword>
<feature type="chain" id="PRO_5045968688" description="Copper amine oxidase-like N-terminal domain-containing protein" evidence="1">
    <location>
        <begin position="26"/>
        <end position="468"/>
    </location>
</feature>
<evidence type="ECO:0008006" key="4">
    <source>
        <dbReference type="Google" id="ProtNLM"/>
    </source>
</evidence>